<feature type="compositionally biased region" description="Basic and acidic residues" evidence="1">
    <location>
        <begin position="32"/>
        <end position="41"/>
    </location>
</feature>
<comment type="caution">
    <text evidence="2">The sequence shown here is derived from an EMBL/GenBank/DDBJ whole genome shotgun (WGS) entry which is preliminary data.</text>
</comment>
<dbReference type="EMBL" id="BKCJ010008461">
    <property type="protein sequence ID" value="GEU82343.1"/>
    <property type="molecule type" value="Genomic_DNA"/>
</dbReference>
<proteinExistence type="predicted"/>
<evidence type="ECO:0000313" key="2">
    <source>
        <dbReference type="EMBL" id="GEU82343.1"/>
    </source>
</evidence>
<organism evidence="2">
    <name type="scientific">Tanacetum cinerariifolium</name>
    <name type="common">Dalmatian daisy</name>
    <name type="synonym">Chrysanthemum cinerariifolium</name>
    <dbReference type="NCBI Taxonomy" id="118510"/>
    <lineage>
        <taxon>Eukaryota</taxon>
        <taxon>Viridiplantae</taxon>
        <taxon>Streptophyta</taxon>
        <taxon>Embryophyta</taxon>
        <taxon>Tracheophyta</taxon>
        <taxon>Spermatophyta</taxon>
        <taxon>Magnoliopsida</taxon>
        <taxon>eudicotyledons</taxon>
        <taxon>Gunneridae</taxon>
        <taxon>Pentapetalae</taxon>
        <taxon>asterids</taxon>
        <taxon>campanulids</taxon>
        <taxon>Asterales</taxon>
        <taxon>Asteraceae</taxon>
        <taxon>Asteroideae</taxon>
        <taxon>Anthemideae</taxon>
        <taxon>Anthemidinae</taxon>
        <taxon>Tanacetum</taxon>
    </lineage>
</organism>
<evidence type="ECO:0008006" key="3">
    <source>
        <dbReference type="Google" id="ProtNLM"/>
    </source>
</evidence>
<gene>
    <name evidence="2" type="ORF">Tci_054321</name>
</gene>
<dbReference type="AlphaFoldDB" id="A0A6L2N835"/>
<feature type="region of interest" description="Disordered" evidence="1">
    <location>
        <begin position="402"/>
        <end position="423"/>
    </location>
</feature>
<feature type="region of interest" description="Disordered" evidence="1">
    <location>
        <begin position="18"/>
        <end position="81"/>
    </location>
</feature>
<sequence length="504" mass="57656">MFQRECLGCRQLEYDKSTSKDHPIILSDDDEGHSVQDKESLENPSNEIAVSKPGNESKKEPEATTDTELSSPEDIHPLTVQEPPQDFDIRRLIREECFVEVSEEQKQKIENTMIEFVEICRHKEILCMYDNVDDLIESTLDTKLLSINSKSQHSIRRSRKSGTLKRSRLNESHPFYQLKNLSIHSVWDDSSPAFTTFSNPLFDNNDDLDSNDNESLPDEDVPAEEFKVYSNPFFDEDEINSDKLEPHCFNGESDFVESLLNRATFIDSSSIFDFLLNEFSGELAHIDPVLPEDNDSREEIDLATDTDKLLPLLFENDDEEEIEASDNPSFLHPLLESPNAEADQESMNDIYDNDPFMKEVDLFLATYHSIPPCNENYYDTEGDIRFLETLLIDDSIPFSVNESFEDDPSIPRPPTEPPDDEFEFDPKTGDVISAVIDNIDKPNKDKSFDLGGEIIISTKDEDVDYFPFMFVIQIFLPYLILPEISPLFLSAESEDTIFDPGISI</sequence>
<evidence type="ECO:0000256" key="1">
    <source>
        <dbReference type="SAM" id="MobiDB-lite"/>
    </source>
</evidence>
<reference evidence="2" key="1">
    <citation type="journal article" date="2019" name="Sci. Rep.">
        <title>Draft genome of Tanacetum cinerariifolium, the natural source of mosquito coil.</title>
        <authorList>
            <person name="Yamashiro T."/>
            <person name="Shiraishi A."/>
            <person name="Satake H."/>
            <person name="Nakayama K."/>
        </authorList>
    </citation>
    <scope>NUCLEOTIDE SEQUENCE</scope>
</reference>
<name>A0A6L2N835_TANCI</name>
<accession>A0A6L2N835</accession>
<protein>
    <recommendedName>
        <fullName evidence="3">Reverse transcriptase domain-containing protein</fullName>
    </recommendedName>
</protein>